<dbReference type="GO" id="GO:0005615">
    <property type="term" value="C:extracellular space"/>
    <property type="evidence" value="ECO:0007669"/>
    <property type="project" value="TreeGrafter"/>
</dbReference>
<accession>A0A3Q0T2G7</accession>
<reference evidence="4" key="2">
    <citation type="submission" date="2025-09" db="UniProtKB">
        <authorList>
            <consortium name="Ensembl"/>
        </authorList>
    </citation>
    <scope>IDENTIFICATION</scope>
</reference>
<dbReference type="PANTHER" id="PTHR10083:SF375">
    <property type="entry name" value="BPTI_KUNITZ INHIBITOR DOMAIN-CONTAINING PROTEIN"/>
    <property type="match status" value="1"/>
</dbReference>
<name>A0A3Q0T2G7_AMPCI</name>
<dbReference type="Ensembl" id="ENSACIT00000028948.1">
    <property type="protein sequence ID" value="ENSACIP00000028203.1"/>
    <property type="gene ID" value="ENSACIG00000021808.1"/>
</dbReference>
<feature type="chain" id="PRO_5018590296" description="BPTI/Kunitz inhibitor domain-containing protein" evidence="2">
    <location>
        <begin position="24"/>
        <end position="211"/>
    </location>
</feature>
<dbReference type="InterPro" id="IPR002223">
    <property type="entry name" value="Kunitz_BPTI"/>
</dbReference>
<dbReference type="Pfam" id="PF00014">
    <property type="entry name" value="Kunitz_BPTI"/>
    <property type="match status" value="3"/>
</dbReference>
<keyword evidence="5" id="KW-1185">Reference proteome</keyword>
<keyword evidence="2" id="KW-0732">Signal</keyword>
<reference evidence="4" key="1">
    <citation type="submission" date="2025-08" db="UniProtKB">
        <authorList>
            <consortium name="Ensembl"/>
        </authorList>
    </citation>
    <scope>IDENTIFICATION</scope>
</reference>
<dbReference type="GeneTree" id="ENSGT00940000173891"/>
<evidence type="ECO:0000313" key="4">
    <source>
        <dbReference type="Ensembl" id="ENSACIP00000028203.1"/>
    </source>
</evidence>
<evidence type="ECO:0000313" key="5">
    <source>
        <dbReference type="Proteomes" id="UP000261340"/>
    </source>
</evidence>
<keyword evidence="1" id="KW-1015">Disulfide bond</keyword>
<dbReference type="PROSITE" id="PS50279">
    <property type="entry name" value="BPTI_KUNITZ_2"/>
    <property type="match status" value="3"/>
</dbReference>
<dbReference type="SUPFAM" id="SSF57362">
    <property type="entry name" value="BPTI-like"/>
    <property type="match status" value="3"/>
</dbReference>
<evidence type="ECO:0000259" key="3">
    <source>
        <dbReference type="PROSITE" id="PS50279"/>
    </source>
</evidence>
<dbReference type="GO" id="GO:0004867">
    <property type="term" value="F:serine-type endopeptidase inhibitor activity"/>
    <property type="evidence" value="ECO:0007669"/>
    <property type="project" value="InterPro"/>
</dbReference>
<feature type="domain" description="BPTI/Kunitz inhibitor" evidence="3">
    <location>
        <begin position="81"/>
        <end position="115"/>
    </location>
</feature>
<dbReference type="InterPro" id="IPR050098">
    <property type="entry name" value="TFPI/VKTCI-like"/>
</dbReference>
<protein>
    <recommendedName>
        <fullName evidence="3">BPTI/Kunitz inhibitor domain-containing protein</fullName>
    </recommendedName>
</protein>
<dbReference type="AlphaFoldDB" id="A0A3Q0T2G7"/>
<feature type="signal peptide" evidence="2">
    <location>
        <begin position="1"/>
        <end position="23"/>
    </location>
</feature>
<dbReference type="PRINTS" id="PR00759">
    <property type="entry name" value="BASICPTASE"/>
</dbReference>
<evidence type="ECO:0000256" key="1">
    <source>
        <dbReference type="ARBA" id="ARBA00023157"/>
    </source>
</evidence>
<dbReference type="InterPro" id="IPR036880">
    <property type="entry name" value="Kunitz_BPTI_sf"/>
</dbReference>
<sequence length="211" mass="23924">DNVLPLVLLILCSLCLTFIPVHLDICLLMKDGGDCQSYTIKWFFDHKRSTCSRFWYGGCGGNKNLTLFNFFSRNFSAPPFCRFGFSIGDSWFFDTNIGACSPFWYGGCSGNANRFIQTAHRPQTEPVHVSVEPLTSDQGDCENYTMMWFFDTKQKACARFWYGGCGGNKNRFVTQEEFLRHAALLFAVDLLQRRQGSKVGLQRAASVCVHV</sequence>
<dbReference type="SMART" id="SM00131">
    <property type="entry name" value="KU"/>
    <property type="match status" value="3"/>
</dbReference>
<dbReference type="PANTHER" id="PTHR10083">
    <property type="entry name" value="KUNITZ-TYPE PROTEASE INHIBITOR-RELATED"/>
    <property type="match status" value="1"/>
</dbReference>
<feature type="domain" description="BPTI/Kunitz inhibitor" evidence="3">
    <location>
        <begin position="137"/>
        <end position="182"/>
    </location>
</feature>
<organism evidence="4 5">
    <name type="scientific">Amphilophus citrinellus</name>
    <name type="common">Midas cichlid</name>
    <name type="synonym">Cichlasoma citrinellum</name>
    <dbReference type="NCBI Taxonomy" id="61819"/>
    <lineage>
        <taxon>Eukaryota</taxon>
        <taxon>Metazoa</taxon>
        <taxon>Chordata</taxon>
        <taxon>Craniata</taxon>
        <taxon>Vertebrata</taxon>
        <taxon>Euteleostomi</taxon>
        <taxon>Actinopterygii</taxon>
        <taxon>Neopterygii</taxon>
        <taxon>Teleostei</taxon>
        <taxon>Neoteleostei</taxon>
        <taxon>Acanthomorphata</taxon>
        <taxon>Ovalentaria</taxon>
        <taxon>Cichlomorphae</taxon>
        <taxon>Cichliformes</taxon>
        <taxon>Cichlidae</taxon>
        <taxon>New World cichlids</taxon>
        <taxon>Cichlasomatinae</taxon>
        <taxon>Heroini</taxon>
        <taxon>Amphilophus</taxon>
    </lineage>
</organism>
<evidence type="ECO:0000256" key="2">
    <source>
        <dbReference type="SAM" id="SignalP"/>
    </source>
</evidence>
<dbReference type="FunFam" id="4.10.410.10:FF:000020">
    <property type="entry name" value="Collagen, type VI, alpha 3"/>
    <property type="match status" value="2"/>
</dbReference>
<feature type="domain" description="BPTI/Kunitz inhibitor" evidence="3">
    <location>
        <begin position="26"/>
        <end position="81"/>
    </location>
</feature>
<dbReference type="Gene3D" id="4.10.410.10">
    <property type="entry name" value="Pancreatic trypsin inhibitor Kunitz domain"/>
    <property type="match status" value="3"/>
</dbReference>
<proteinExistence type="predicted"/>
<dbReference type="Proteomes" id="UP000261340">
    <property type="component" value="Unplaced"/>
</dbReference>